<proteinExistence type="predicted"/>
<reference evidence="1 2" key="1">
    <citation type="submission" date="2020-04" db="EMBL/GenBank/DDBJ databases">
        <title>Perkinsus olseni comparative genomics.</title>
        <authorList>
            <person name="Bogema D.R."/>
        </authorList>
    </citation>
    <scope>NUCLEOTIDE SEQUENCE [LARGE SCALE GENOMIC DNA]</scope>
    <source>
        <strain evidence="1">ATCC PRA-205</strain>
    </source>
</reference>
<dbReference type="PANTHER" id="PTHR35450">
    <property type="entry name" value="REVERSE TRANSCRIPTASE DOMAIN-CONTAINING PROTEIN"/>
    <property type="match status" value="1"/>
</dbReference>
<name>A0A7J6QLY3_PEROL</name>
<dbReference type="Proteomes" id="UP000574390">
    <property type="component" value="Unassembled WGS sequence"/>
</dbReference>
<comment type="caution">
    <text evidence="1">The sequence shown here is derived from an EMBL/GenBank/DDBJ whole genome shotgun (WGS) entry which is preliminary data.</text>
</comment>
<gene>
    <name evidence="1" type="ORF">FOZ62_000220</name>
</gene>
<dbReference type="PANTHER" id="PTHR35450:SF2">
    <property type="entry name" value="REVERSE TRANSCRIPTASE DOMAIN-CONTAINING PROTEIN"/>
    <property type="match status" value="1"/>
</dbReference>
<accession>A0A7J6QLY3</accession>
<organism evidence="1 2">
    <name type="scientific">Perkinsus olseni</name>
    <name type="common">Perkinsus atlanticus</name>
    <dbReference type="NCBI Taxonomy" id="32597"/>
    <lineage>
        <taxon>Eukaryota</taxon>
        <taxon>Sar</taxon>
        <taxon>Alveolata</taxon>
        <taxon>Perkinsozoa</taxon>
        <taxon>Perkinsea</taxon>
        <taxon>Perkinsida</taxon>
        <taxon>Perkinsidae</taxon>
        <taxon>Perkinsus</taxon>
    </lineage>
</organism>
<evidence type="ECO:0008006" key="3">
    <source>
        <dbReference type="Google" id="ProtNLM"/>
    </source>
</evidence>
<dbReference type="AlphaFoldDB" id="A0A7J6QLY3"/>
<dbReference type="EMBL" id="JABANM010028693">
    <property type="protein sequence ID" value="KAF4709283.1"/>
    <property type="molecule type" value="Genomic_DNA"/>
</dbReference>
<sequence>MKVVLVVLHPNCSCYNTITSPTPMLISPLVFARPHYRKGSRIINYNVVYPEKVDAGYRFGGRVRPIYKLEHLLFVDDLKLYAENPTKLSKLVRAACDVGEASGLKFGMPKCAWVDIVRGFPVDNRPDEVPDELANMKYLNAGERYKYLGVPQCMLPDAKLVFDNTKKILLKRVTKVLNVKLSAANVIKTLNSWCISVVYYPIQAGLIKRTQARQLDCHIRNILRQFHGHGYVSSTDLLYLPREKGGRGLINIEDVWYKICTAIGDYARDNLIDLLPRLTDTNPLNKIVETADEISRLFDLDINSQENLCNGGKIERLKRRLHDDREKHFYEMAVAPEWHKKMAEQQSSGLDLKASVGWLATANVPLQIEADIIALRTLSIATRAYPVEQDDPMCRLCGQAKETLFHIVSCCPVLAHAEYFDRHNRICRLLYKACCDMLSVPFENEWWSCRPPCVNVEAGSLFWDQPVHTPRKLEYYRPDIIAVIKSRRLVLVIEIAVCADHSVVKKEGEKRSKYQALIQELVLMYRGFSVKLVPVVIGVTGAVTKSLPRMLKDAFLGDVDIRTCQRVASTSTIHLLRRVLGGPNAPI</sequence>
<evidence type="ECO:0000313" key="2">
    <source>
        <dbReference type="Proteomes" id="UP000574390"/>
    </source>
</evidence>
<evidence type="ECO:0000313" key="1">
    <source>
        <dbReference type="EMBL" id="KAF4709283.1"/>
    </source>
</evidence>
<protein>
    <recommendedName>
        <fullName evidence="3">Reverse transcriptase domain-containing protein</fullName>
    </recommendedName>
</protein>